<evidence type="ECO:0000313" key="3">
    <source>
        <dbReference type="EMBL" id="TMO66837.1"/>
    </source>
</evidence>
<dbReference type="InterPro" id="IPR003509">
    <property type="entry name" value="UPF0102_YraN-like"/>
</dbReference>
<keyword evidence="5" id="KW-1185">Reference proteome</keyword>
<dbReference type="NCBIfam" id="NF009150">
    <property type="entry name" value="PRK12497.1-3"/>
    <property type="match status" value="1"/>
</dbReference>
<dbReference type="SUPFAM" id="SSF52980">
    <property type="entry name" value="Restriction endonuclease-like"/>
    <property type="match status" value="1"/>
</dbReference>
<dbReference type="HAMAP" id="MF_00048">
    <property type="entry name" value="UPF0102"/>
    <property type="match status" value="1"/>
</dbReference>
<dbReference type="GO" id="GO:0003676">
    <property type="term" value="F:nucleic acid binding"/>
    <property type="evidence" value="ECO:0007669"/>
    <property type="project" value="InterPro"/>
</dbReference>
<reference evidence="3" key="3">
    <citation type="submission" date="2019-09" db="EMBL/GenBank/DDBJ databases">
        <title>Co-occurence of chitin degradation, pigmentation and bioactivity in marine Pseudoalteromonas.</title>
        <authorList>
            <person name="Sonnenschein E.C."/>
            <person name="Bech P.K."/>
        </authorList>
    </citation>
    <scope>NUCLEOTIDE SEQUENCE</scope>
    <source>
        <strain evidence="3">S3790</strain>
        <strain evidence="4 5">S3895</strain>
    </source>
</reference>
<dbReference type="EMBL" id="PNBW01000008">
    <property type="protein sequence ID" value="TMO78722.1"/>
    <property type="molecule type" value="Genomic_DNA"/>
</dbReference>
<evidence type="ECO:0000256" key="2">
    <source>
        <dbReference type="HAMAP-Rule" id="MF_00048"/>
    </source>
</evidence>
<gene>
    <name evidence="3" type="ORF">CWC19_15225</name>
    <name evidence="4" type="ORF">CWC20_01170</name>
</gene>
<sequence>MLKGLFSNTREKGSFYEQLALSYLKRQGLIFEAKNYYCRYGEIDLIMRDGNKMVFIEVKYRKYKGFGGAVAALSYTKQQRLRRSIHQYLTDHQLHNAEVRVDFVAIEGQNPPNIQWIKSVF</sequence>
<proteinExistence type="inferred from homology"/>
<reference evidence="6" key="2">
    <citation type="submission" date="2019-06" db="EMBL/GenBank/DDBJ databases">
        <title>Co-occurence of chitin degradation, pigmentation and bioactivity in marine Pseudoalteromonas.</title>
        <authorList>
            <person name="Sonnenschein E.C."/>
            <person name="Bech P.K."/>
        </authorList>
    </citation>
    <scope>NUCLEOTIDE SEQUENCE [LARGE SCALE GENOMIC DNA]</scope>
    <source>
        <strain evidence="6">S3790</strain>
    </source>
</reference>
<dbReference type="NCBIfam" id="TIGR00252">
    <property type="entry name" value="YraN family protein"/>
    <property type="match status" value="1"/>
</dbReference>
<evidence type="ECO:0000313" key="6">
    <source>
        <dbReference type="Proteomes" id="UP000307217"/>
    </source>
</evidence>
<dbReference type="InterPro" id="IPR011856">
    <property type="entry name" value="tRNA_endonuc-like_dom_sf"/>
</dbReference>
<evidence type="ECO:0000313" key="5">
    <source>
        <dbReference type="Proteomes" id="UP000307164"/>
    </source>
</evidence>
<evidence type="ECO:0000313" key="4">
    <source>
        <dbReference type="EMBL" id="TMO78722.1"/>
    </source>
</evidence>
<dbReference type="PANTHER" id="PTHR34039">
    <property type="entry name" value="UPF0102 PROTEIN YRAN"/>
    <property type="match status" value="1"/>
</dbReference>
<dbReference type="Proteomes" id="UP000307164">
    <property type="component" value="Unassembled WGS sequence"/>
</dbReference>
<comment type="similarity">
    <text evidence="1 2">Belongs to the UPF0102 family.</text>
</comment>
<accession>A0A5S3V608</accession>
<name>A0A5S3V608_9GAMM</name>
<dbReference type="OrthoDB" id="9794876at2"/>
<dbReference type="Pfam" id="PF02021">
    <property type="entry name" value="UPF0102"/>
    <property type="match status" value="1"/>
</dbReference>
<evidence type="ECO:0000256" key="1">
    <source>
        <dbReference type="ARBA" id="ARBA00006738"/>
    </source>
</evidence>
<dbReference type="Proteomes" id="UP000307217">
    <property type="component" value="Unassembled WGS sequence"/>
</dbReference>
<dbReference type="PANTHER" id="PTHR34039:SF1">
    <property type="entry name" value="UPF0102 PROTEIN YRAN"/>
    <property type="match status" value="1"/>
</dbReference>
<comment type="caution">
    <text evidence="3">The sequence shown here is derived from an EMBL/GenBank/DDBJ whole genome shotgun (WGS) entry which is preliminary data.</text>
</comment>
<reference evidence="5 6" key="1">
    <citation type="submission" date="2018-01" db="EMBL/GenBank/DDBJ databases">
        <authorList>
            <person name="Paulsen S."/>
            <person name="Gram L.K."/>
        </authorList>
    </citation>
    <scope>NUCLEOTIDE SEQUENCE [LARGE SCALE GENOMIC DNA]</scope>
    <source>
        <strain evidence="3 6">S3790</strain>
        <strain evidence="4 5">S3895</strain>
    </source>
</reference>
<dbReference type="RefSeq" id="WP_138592656.1">
    <property type="nucleotide sequence ID" value="NZ_PNBW01000008.1"/>
</dbReference>
<dbReference type="AlphaFoldDB" id="A0A5S3V608"/>
<dbReference type="InterPro" id="IPR011335">
    <property type="entry name" value="Restrct_endonuc-II-like"/>
</dbReference>
<dbReference type="Gene3D" id="3.40.1350.10">
    <property type="match status" value="1"/>
</dbReference>
<dbReference type="EMBL" id="PNBX01000066">
    <property type="protein sequence ID" value="TMO66837.1"/>
    <property type="molecule type" value="Genomic_DNA"/>
</dbReference>
<organism evidence="3 6">
    <name type="scientific">Pseudoalteromonas aurantia</name>
    <dbReference type="NCBI Taxonomy" id="43654"/>
    <lineage>
        <taxon>Bacteria</taxon>
        <taxon>Pseudomonadati</taxon>
        <taxon>Pseudomonadota</taxon>
        <taxon>Gammaproteobacteria</taxon>
        <taxon>Alteromonadales</taxon>
        <taxon>Pseudoalteromonadaceae</taxon>
        <taxon>Pseudoalteromonas</taxon>
    </lineage>
</organism>
<protein>
    <recommendedName>
        <fullName evidence="2">UPF0102 protein CWC19_15225</fullName>
    </recommendedName>
</protein>